<reference evidence="3" key="1">
    <citation type="journal article" date="2021" name="Nat. Commun.">
        <title>Genetic determinants of endophytism in the Arabidopsis root mycobiome.</title>
        <authorList>
            <person name="Mesny F."/>
            <person name="Miyauchi S."/>
            <person name="Thiergart T."/>
            <person name="Pickel B."/>
            <person name="Atanasova L."/>
            <person name="Karlsson M."/>
            <person name="Huettel B."/>
            <person name="Barry K.W."/>
            <person name="Haridas S."/>
            <person name="Chen C."/>
            <person name="Bauer D."/>
            <person name="Andreopoulos W."/>
            <person name="Pangilinan J."/>
            <person name="LaButti K."/>
            <person name="Riley R."/>
            <person name="Lipzen A."/>
            <person name="Clum A."/>
            <person name="Drula E."/>
            <person name="Henrissat B."/>
            <person name="Kohler A."/>
            <person name="Grigoriev I.V."/>
            <person name="Martin F.M."/>
            <person name="Hacquard S."/>
        </authorList>
    </citation>
    <scope>NUCLEOTIDE SEQUENCE</scope>
    <source>
        <strain evidence="3">MPI-CAGE-AT-0147</strain>
    </source>
</reference>
<dbReference type="Gene3D" id="3.40.50.720">
    <property type="entry name" value="NAD(P)-binding Rossmann-like Domain"/>
    <property type="match status" value="1"/>
</dbReference>
<name>A0A9P9EQU3_9HYPO</name>
<accession>A0A9P9EQU3</accession>
<comment type="caution">
    <text evidence="3">The sequence shown here is derived from an EMBL/GenBank/DDBJ whole genome shotgun (WGS) entry which is preliminary data.</text>
</comment>
<dbReference type="AlphaFoldDB" id="A0A9P9EQU3"/>
<organism evidence="3 4">
    <name type="scientific">Dactylonectria macrodidyma</name>
    <dbReference type="NCBI Taxonomy" id="307937"/>
    <lineage>
        <taxon>Eukaryota</taxon>
        <taxon>Fungi</taxon>
        <taxon>Dikarya</taxon>
        <taxon>Ascomycota</taxon>
        <taxon>Pezizomycotina</taxon>
        <taxon>Sordariomycetes</taxon>
        <taxon>Hypocreomycetidae</taxon>
        <taxon>Hypocreales</taxon>
        <taxon>Nectriaceae</taxon>
        <taxon>Dactylonectria</taxon>
    </lineage>
</organism>
<gene>
    <name evidence="3" type="ORF">EDB81DRAFT_691596</name>
</gene>
<sequence>MTATSHPEFGAATEALEVTRAFADRVRGKTVLVTGGNRNGLGFSASQALASQSPAHLVICGRTPSKIQECIDALKAEFPDVDYRALEVDLSSQESVRSAAAEALSWSDLPTIDILVNSAGVMGLQERTLSKDGIEMHFATNHIGHWLFTCLLMPKFIKAAEGSPRGATRIVNISSASPIVASMRWSDINFDKPNKHLPETEQPNYERLKAWGYTDTEEKAYVPLDGYNRSKVANVLFGIAANERLYEKYGILTLAVHPGVIKTELGRNFHPETLEAIKAMNSSGIFAYKTLGAGAATGLVAALDPKLGVGETNEDSENHGAYFADCQITDKAHPLAVSSEEVERLWKLS</sequence>
<evidence type="ECO:0000313" key="3">
    <source>
        <dbReference type="EMBL" id="KAH7142114.1"/>
    </source>
</evidence>
<keyword evidence="2" id="KW-0560">Oxidoreductase</keyword>
<dbReference type="PANTHER" id="PTHR24320:SF283">
    <property type="entry name" value="RETINOL DEHYDROGENASE 11"/>
    <property type="match status" value="1"/>
</dbReference>
<dbReference type="OrthoDB" id="191139at2759"/>
<dbReference type="Proteomes" id="UP000738349">
    <property type="component" value="Unassembled WGS sequence"/>
</dbReference>
<evidence type="ECO:0000256" key="1">
    <source>
        <dbReference type="ARBA" id="ARBA00006484"/>
    </source>
</evidence>
<keyword evidence="4" id="KW-1185">Reference proteome</keyword>
<protein>
    <recommendedName>
        <fullName evidence="5">NAD(P)-binding protein</fullName>
    </recommendedName>
</protein>
<dbReference type="EMBL" id="JAGMUV010000010">
    <property type="protein sequence ID" value="KAH7142114.1"/>
    <property type="molecule type" value="Genomic_DNA"/>
</dbReference>
<dbReference type="Pfam" id="PF00106">
    <property type="entry name" value="adh_short"/>
    <property type="match status" value="1"/>
</dbReference>
<evidence type="ECO:0008006" key="5">
    <source>
        <dbReference type="Google" id="ProtNLM"/>
    </source>
</evidence>
<evidence type="ECO:0000313" key="4">
    <source>
        <dbReference type="Proteomes" id="UP000738349"/>
    </source>
</evidence>
<dbReference type="InterPro" id="IPR002347">
    <property type="entry name" value="SDR_fam"/>
</dbReference>
<proteinExistence type="inferred from homology"/>
<dbReference type="InterPro" id="IPR036291">
    <property type="entry name" value="NAD(P)-bd_dom_sf"/>
</dbReference>
<dbReference type="SUPFAM" id="SSF51735">
    <property type="entry name" value="NAD(P)-binding Rossmann-fold domains"/>
    <property type="match status" value="1"/>
</dbReference>
<dbReference type="PRINTS" id="PR00081">
    <property type="entry name" value="GDHRDH"/>
</dbReference>
<dbReference type="GO" id="GO:0016491">
    <property type="term" value="F:oxidoreductase activity"/>
    <property type="evidence" value="ECO:0007669"/>
    <property type="project" value="UniProtKB-KW"/>
</dbReference>
<evidence type="ECO:0000256" key="2">
    <source>
        <dbReference type="ARBA" id="ARBA00023002"/>
    </source>
</evidence>
<comment type="similarity">
    <text evidence="1">Belongs to the short-chain dehydrogenases/reductases (SDR) family.</text>
</comment>
<dbReference type="PANTHER" id="PTHR24320">
    <property type="entry name" value="RETINOL DEHYDROGENASE"/>
    <property type="match status" value="1"/>
</dbReference>